<proteinExistence type="predicted"/>
<dbReference type="AlphaFoldDB" id="A0A0F9FNR4"/>
<reference evidence="1" key="1">
    <citation type="journal article" date="2015" name="Nature">
        <title>Complex archaea that bridge the gap between prokaryotes and eukaryotes.</title>
        <authorList>
            <person name="Spang A."/>
            <person name="Saw J.H."/>
            <person name="Jorgensen S.L."/>
            <person name="Zaremba-Niedzwiedzka K."/>
            <person name="Martijn J."/>
            <person name="Lind A.E."/>
            <person name="van Eijk R."/>
            <person name="Schleper C."/>
            <person name="Guy L."/>
            <person name="Ettema T.J."/>
        </authorList>
    </citation>
    <scope>NUCLEOTIDE SEQUENCE</scope>
</reference>
<evidence type="ECO:0000313" key="1">
    <source>
        <dbReference type="EMBL" id="KKL87873.1"/>
    </source>
</evidence>
<name>A0A0F9FNR4_9ZZZZ</name>
<evidence type="ECO:0008006" key="2">
    <source>
        <dbReference type="Google" id="ProtNLM"/>
    </source>
</evidence>
<gene>
    <name evidence="1" type="ORF">LCGC14_1930380</name>
</gene>
<feature type="non-terminal residue" evidence="1">
    <location>
        <position position="1"/>
    </location>
</feature>
<accession>A0A0F9FNR4</accession>
<protein>
    <recommendedName>
        <fullName evidence="2">Phosphoribosylaminoimidazolesuccinocarboxamide synthase</fullName>
    </recommendedName>
</protein>
<comment type="caution">
    <text evidence="1">The sequence shown here is derived from an EMBL/GenBank/DDBJ whole genome shotgun (WGS) entry which is preliminary data.</text>
</comment>
<dbReference type="EMBL" id="LAZR01020721">
    <property type="protein sequence ID" value="KKL87873.1"/>
    <property type="molecule type" value="Genomic_DNA"/>
</dbReference>
<sequence>QESFDKQYVRDYLISIKWDKSPPAPSFPEDVIRNTREKYLEALTQLTGINHAF</sequence>
<organism evidence="1">
    <name type="scientific">marine sediment metagenome</name>
    <dbReference type="NCBI Taxonomy" id="412755"/>
    <lineage>
        <taxon>unclassified sequences</taxon>
        <taxon>metagenomes</taxon>
        <taxon>ecological metagenomes</taxon>
    </lineage>
</organism>
<dbReference type="SUPFAM" id="SSF56104">
    <property type="entry name" value="SAICAR synthase-like"/>
    <property type="match status" value="1"/>
</dbReference>